<dbReference type="EMBL" id="OZ034835">
    <property type="protein sequence ID" value="CAL1677312.1"/>
    <property type="molecule type" value="Genomic_DNA"/>
</dbReference>
<dbReference type="Proteomes" id="UP001497644">
    <property type="component" value="Chromosome 12"/>
</dbReference>
<accession>A0AAV2NCE1</accession>
<dbReference type="AlphaFoldDB" id="A0AAV2NCE1"/>
<dbReference type="PROSITE" id="PS51257">
    <property type="entry name" value="PROKAR_LIPOPROTEIN"/>
    <property type="match status" value="1"/>
</dbReference>
<organism evidence="1 2">
    <name type="scientific">Lasius platythorax</name>
    <dbReference type="NCBI Taxonomy" id="488582"/>
    <lineage>
        <taxon>Eukaryota</taxon>
        <taxon>Metazoa</taxon>
        <taxon>Ecdysozoa</taxon>
        <taxon>Arthropoda</taxon>
        <taxon>Hexapoda</taxon>
        <taxon>Insecta</taxon>
        <taxon>Pterygota</taxon>
        <taxon>Neoptera</taxon>
        <taxon>Endopterygota</taxon>
        <taxon>Hymenoptera</taxon>
        <taxon>Apocrita</taxon>
        <taxon>Aculeata</taxon>
        <taxon>Formicoidea</taxon>
        <taxon>Formicidae</taxon>
        <taxon>Formicinae</taxon>
        <taxon>Lasius</taxon>
        <taxon>Lasius</taxon>
    </lineage>
</organism>
<sequence length="119" mass="13140">MARRCLSEWNGTPTTDFVLSASGTAMACHASYRILITRVTRTTVRLLILYRRGAPYRRPLTPGFTAPGGRPRSIMAVENGPSIDSCTARLPARRGWMASLREKALADRFGARRKFGAAQ</sequence>
<reference evidence="1" key="1">
    <citation type="submission" date="2024-04" db="EMBL/GenBank/DDBJ databases">
        <authorList>
            <consortium name="Molecular Ecology Group"/>
        </authorList>
    </citation>
    <scope>NUCLEOTIDE SEQUENCE</scope>
</reference>
<evidence type="ECO:0000313" key="2">
    <source>
        <dbReference type="Proteomes" id="UP001497644"/>
    </source>
</evidence>
<keyword evidence="2" id="KW-1185">Reference proteome</keyword>
<proteinExistence type="predicted"/>
<gene>
    <name evidence="1" type="ORF">LPLAT_LOCUS3340</name>
</gene>
<evidence type="ECO:0000313" key="1">
    <source>
        <dbReference type="EMBL" id="CAL1677312.1"/>
    </source>
</evidence>
<name>A0AAV2NCE1_9HYME</name>
<protein>
    <submittedName>
        <fullName evidence="1">Uncharacterized protein</fullName>
    </submittedName>
</protein>